<feature type="chain" id="PRO_5003836211" evidence="2">
    <location>
        <begin position="24"/>
        <end position="636"/>
    </location>
</feature>
<dbReference type="eggNOG" id="ENOG502SQCV">
    <property type="taxonomic scope" value="Eukaryota"/>
</dbReference>
<feature type="compositionally biased region" description="Low complexity" evidence="1">
    <location>
        <begin position="473"/>
        <end position="484"/>
    </location>
</feature>
<evidence type="ECO:0000256" key="2">
    <source>
        <dbReference type="SAM" id="SignalP"/>
    </source>
</evidence>
<feature type="compositionally biased region" description="Low complexity" evidence="1">
    <location>
        <begin position="508"/>
        <end position="517"/>
    </location>
</feature>
<feature type="compositionally biased region" description="Basic and acidic residues" evidence="1">
    <location>
        <begin position="533"/>
        <end position="556"/>
    </location>
</feature>
<evidence type="ECO:0000256" key="1">
    <source>
        <dbReference type="SAM" id="MobiDB-lite"/>
    </source>
</evidence>
<feature type="compositionally biased region" description="Low complexity" evidence="1">
    <location>
        <begin position="29"/>
        <end position="38"/>
    </location>
</feature>
<protein>
    <submittedName>
        <fullName evidence="3">Uncharacterized protein</fullName>
    </submittedName>
</protein>
<keyword evidence="4" id="KW-1185">Reference proteome</keyword>
<keyword evidence="2" id="KW-0732">Signal</keyword>
<dbReference type="OMA" id="ARHEEQW"/>
<feature type="compositionally biased region" description="Low complexity" evidence="1">
    <location>
        <begin position="177"/>
        <end position="189"/>
    </location>
</feature>
<dbReference type="AlphaFoldDB" id="K0RCN5"/>
<feature type="region of interest" description="Disordered" evidence="1">
    <location>
        <begin position="170"/>
        <end position="245"/>
    </location>
</feature>
<evidence type="ECO:0000313" key="3">
    <source>
        <dbReference type="EMBL" id="EJK50034.1"/>
    </source>
</evidence>
<feature type="compositionally biased region" description="Polar residues" evidence="1">
    <location>
        <begin position="413"/>
        <end position="430"/>
    </location>
</feature>
<gene>
    <name evidence="3" type="ORF">THAOC_31034</name>
</gene>
<feature type="compositionally biased region" description="Gly residues" evidence="1">
    <location>
        <begin position="328"/>
        <end position="346"/>
    </location>
</feature>
<feature type="compositionally biased region" description="Acidic residues" evidence="1">
    <location>
        <begin position="266"/>
        <end position="278"/>
    </location>
</feature>
<feature type="region of interest" description="Disordered" evidence="1">
    <location>
        <begin position="257"/>
        <end position="435"/>
    </location>
</feature>
<feature type="compositionally biased region" description="Basic residues" evidence="1">
    <location>
        <begin position="491"/>
        <end position="501"/>
    </location>
</feature>
<feature type="region of interest" description="Disordered" evidence="1">
    <location>
        <begin position="468"/>
        <end position="636"/>
    </location>
</feature>
<evidence type="ECO:0000313" key="4">
    <source>
        <dbReference type="Proteomes" id="UP000266841"/>
    </source>
</evidence>
<dbReference type="Proteomes" id="UP000266841">
    <property type="component" value="Unassembled WGS sequence"/>
</dbReference>
<feature type="signal peptide" evidence="2">
    <location>
        <begin position="1"/>
        <end position="23"/>
    </location>
</feature>
<feature type="compositionally biased region" description="Gly residues" evidence="1">
    <location>
        <begin position="39"/>
        <end position="53"/>
    </location>
</feature>
<comment type="caution">
    <text evidence="3">The sequence shown here is derived from an EMBL/GenBank/DDBJ whole genome shotgun (WGS) entry which is preliminary data.</text>
</comment>
<feature type="compositionally biased region" description="Basic and acidic residues" evidence="1">
    <location>
        <begin position="97"/>
        <end position="114"/>
    </location>
</feature>
<feature type="compositionally biased region" description="Basic residues" evidence="1">
    <location>
        <begin position="358"/>
        <end position="367"/>
    </location>
</feature>
<accession>K0RCN5</accession>
<sequence>MARRAALLPALLLLLEARPPAVAAAAAFAAPRPASLRLGPGGGESYGGRGGSDPRGRVRRLDRRPRLGGLGEGRSRRPGLPLARRADDGAGDPALKGGRDGEGSEEEAGRRSGGEAEEEAGGGAAQGRDRPPPPRLTISGGTSTIMEMARRMLVWDDELYARDAMLNDASAPREEWGGSSESGGESSGSPYLAPRPADGPLPRWRPPSIRPGCVSNANPSFRSAPPVMSNGGYASVIRRNSRKRARAMREHALRVYGRMERLEAEQAGEDAEENDGNEENGGRNGERGGIPGVGGYLTTLQAGGTRPSDPPAGEPGAGRAQDEAVGGAPRGGARGGGQARAVGGGAADLRGGREGGGRGRRTRRGPGRRGEEEADGVLSSFGLAGRGHGPLVEVEEEAADVEAAGGGEEVNEISTNSTEAGERGNSTTASELELTRPQLRRVARLRTVDERRRPLDAAAAVLGGLEGAHGISAPAAPRQPARGGVPPPRPPVRRRPSRRGKPRGEEAAGGAVQAAAKGRAEGRRRVGVGGATRFEEGGGERAPPRAEREGRRDPLDPRGGGRARRGLGRRRGRAQEDAGRGAPRGVEGPEVVGREGSGPVGPDRVEDTGRLAVTISGRERRRQAETWRAVQISSSR</sequence>
<feature type="compositionally biased region" description="Basic residues" evidence="1">
    <location>
        <begin position="561"/>
        <end position="572"/>
    </location>
</feature>
<organism evidence="3 4">
    <name type="scientific">Thalassiosira oceanica</name>
    <name type="common">Marine diatom</name>
    <dbReference type="NCBI Taxonomy" id="159749"/>
    <lineage>
        <taxon>Eukaryota</taxon>
        <taxon>Sar</taxon>
        <taxon>Stramenopiles</taxon>
        <taxon>Ochrophyta</taxon>
        <taxon>Bacillariophyta</taxon>
        <taxon>Coscinodiscophyceae</taxon>
        <taxon>Thalassiosirophycidae</taxon>
        <taxon>Thalassiosirales</taxon>
        <taxon>Thalassiosiraceae</taxon>
        <taxon>Thalassiosira</taxon>
    </lineage>
</organism>
<dbReference type="EMBL" id="AGNL01044243">
    <property type="protein sequence ID" value="EJK50034.1"/>
    <property type="molecule type" value="Genomic_DNA"/>
</dbReference>
<feature type="compositionally biased region" description="Pro residues" evidence="1">
    <location>
        <begin position="197"/>
        <end position="209"/>
    </location>
</feature>
<feature type="region of interest" description="Disordered" evidence="1">
    <location>
        <begin position="29"/>
        <end position="143"/>
    </location>
</feature>
<name>K0RCN5_THAOC</name>
<proteinExistence type="predicted"/>
<reference evidence="3 4" key="1">
    <citation type="journal article" date="2012" name="Genome Biol.">
        <title>Genome and low-iron response of an oceanic diatom adapted to chronic iron limitation.</title>
        <authorList>
            <person name="Lommer M."/>
            <person name="Specht M."/>
            <person name="Roy A.S."/>
            <person name="Kraemer L."/>
            <person name="Andreson R."/>
            <person name="Gutowska M.A."/>
            <person name="Wolf J."/>
            <person name="Bergner S.V."/>
            <person name="Schilhabel M.B."/>
            <person name="Klostermeier U.C."/>
            <person name="Beiko R.G."/>
            <person name="Rosenstiel P."/>
            <person name="Hippler M."/>
            <person name="Laroche J."/>
        </authorList>
    </citation>
    <scope>NUCLEOTIDE SEQUENCE [LARGE SCALE GENOMIC DNA]</scope>
    <source>
        <strain evidence="3 4">CCMP1005</strain>
    </source>
</reference>